<dbReference type="Pfam" id="PF03886">
    <property type="entry name" value="ABC_trans_aux"/>
    <property type="match status" value="1"/>
</dbReference>
<sequence>MEMKNNFRLGVVVLTGVFLNACSSSPTPNYYTLQAKATPITHSGVRVIEVMPVGLPDRLDRASIVVQDHQGRSKVLDNDRWTSTLSTQLRDGLSAGLQQKLGAVDRYNSGMSAGQVSYRIATDFSNFDVIEDSANHALTSVHDHYMNVMVTWIIKADIPLAMETSATNQATTTLQNRSISCRTHFTVPIQGERRNINNIVAASTQSLNRIIENIADSVVMMNAKKVVSIDGVTCS</sequence>
<dbReference type="AlphaFoldDB" id="A0A3D2SN67"/>
<accession>A0A3D2SN67</accession>
<feature type="domain" description="ABC-type transport auxiliary lipoprotein component" evidence="1">
    <location>
        <begin position="31"/>
        <end position="215"/>
    </location>
</feature>
<evidence type="ECO:0000259" key="1">
    <source>
        <dbReference type="Pfam" id="PF03886"/>
    </source>
</evidence>
<dbReference type="RefSeq" id="WP_049175588.1">
    <property type="nucleotide sequence ID" value="NZ_BKFK01000002.1"/>
</dbReference>
<reference evidence="2 3" key="1">
    <citation type="journal article" date="2018" name="Nat. Biotechnol.">
        <title>A standardized bacterial taxonomy based on genome phylogeny substantially revises the tree of life.</title>
        <authorList>
            <person name="Parks D.H."/>
            <person name="Chuvochina M."/>
            <person name="Waite D.W."/>
            <person name="Rinke C."/>
            <person name="Skarshewski A."/>
            <person name="Chaumeil P.A."/>
            <person name="Hugenholtz P."/>
        </authorList>
    </citation>
    <scope>NUCLEOTIDE SEQUENCE [LARGE SCALE GENOMIC DNA]</scope>
    <source>
        <strain evidence="2">UBA9669</strain>
    </source>
</reference>
<comment type="caution">
    <text evidence="2">The sequence shown here is derived from an EMBL/GenBank/DDBJ whole genome shotgun (WGS) entry which is preliminary data.</text>
</comment>
<dbReference type="Proteomes" id="UP000263596">
    <property type="component" value="Unassembled WGS sequence"/>
</dbReference>
<organism evidence="2 3">
    <name type="scientific">Acinetobacter ursingii</name>
    <dbReference type="NCBI Taxonomy" id="108980"/>
    <lineage>
        <taxon>Bacteria</taxon>
        <taxon>Pseudomonadati</taxon>
        <taxon>Pseudomonadota</taxon>
        <taxon>Gammaproteobacteria</taxon>
        <taxon>Moraxellales</taxon>
        <taxon>Moraxellaceae</taxon>
        <taxon>Acinetobacter</taxon>
    </lineage>
</organism>
<name>A0A3D2SN67_9GAMM</name>
<evidence type="ECO:0000313" key="2">
    <source>
        <dbReference type="EMBL" id="HCK30438.1"/>
    </source>
</evidence>
<proteinExistence type="predicted"/>
<dbReference type="Gene3D" id="3.40.50.10610">
    <property type="entry name" value="ABC-type transport auxiliary lipoprotein component"/>
    <property type="match status" value="1"/>
</dbReference>
<protein>
    <recommendedName>
        <fullName evidence="1">ABC-type transport auxiliary lipoprotein component domain-containing protein</fullName>
    </recommendedName>
</protein>
<evidence type="ECO:0000313" key="3">
    <source>
        <dbReference type="Proteomes" id="UP000263596"/>
    </source>
</evidence>
<dbReference type="SUPFAM" id="SSF159594">
    <property type="entry name" value="XCC0632-like"/>
    <property type="match status" value="1"/>
</dbReference>
<dbReference type="EMBL" id="DPVE01000164">
    <property type="protein sequence ID" value="HCK30438.1"/>
    <property type="molecule type" value="Genomic_DNA"/>
</dbReference>
<gene>
    <name evidence="2" type="ORF">DHW29_09765</name>
</gene>
<dbReference type="InterPro" id="IPR005586">
    <property type="entry name" value="ABC_trans_aux"/>
</dbReference>